<reference evidence="5" key="1">
    <citation type="submission" date="2023-06" db="EMBL/GenBank/DDBJ databases">
        <authorList>
            <person name="Zeman M."/>
            <person name="Kubasova T."/>
            <person name="Jahodarova E."/>
            <person name="Nykrynova M."/>
            <person name="Rychlik I."/>
        </authorList>
    </citation>
    <scope>NUCLEOTIDE SEQUENCE</scope>
    <source>
        <strain evidence="5">15_COKtk</strain>
    </source>
</reference>
<dbReference type="GO" id="GO:0045892">
    <property type="term" value="P:negative regulation of DNA-templated transcription"/>
    <property type="evidence" value="ECO:0007669"/>
    <property type="project" value="TreeGrafter"/>
</dbReference>
<accession>A0AAW7JW62</accession>
<evidence type="ECO:0000313" key="5">
    <source>
        <dbReference type="EMBL" id="MDN0069078.1"/>
    </source>
</evidence>
<dbReference type="Gene3D" id="1.10.10.10">
    <property type="entry name" value="Winged helix-like DNA-binding domain superfamily/Winged helix DNA-binding domain"/>
    <property type="match status" value="1"/>
</dbReference>
<organism evidence="5 6">
    <name type="scientific">Collinsella ihumii</name>
    <dbReference type="NCBI Taxonomy" id="1720204"/>
    <lineage>
        <taxon>Bacteria</taxon>
        <taxon>Bacillati</taxon>
        <taxon>Actinomycetota</taxon>
        <taxon>Coriobacteriia</taxon>
        <taxon>Coriobacteriales</taxon>
        <taxon>Coriobacteriaceae</taxon>
        <taxon>Collinsella</taxon>
    </lineage>
</organism>
<dbReference type="SMART" id="SM00866">
    <property type="entry name" value="UTRA"/>
    <property type="match status" value="1"/>
</dbReference>
<reference evidence="5" key="2">
    <citation type="submission" date="2023-08" db="EMBL/GenBank/DDBJ databases">
        <title>Identification and characterization of horizontal gene transfer across gut microbiota members of farm animals based on homology search.</title>
        <authorList>
            <person name="Schwarzerova J."/>
            <person name="Nykrynova M."/>
            <person name="Jureckova K."/>
            <person name="Cejkova D."/>
            <person name="Rychlik I."/>
        </authorList>
    </citation>
    <scope>NUCLEOTIDE SEQUENCE</scope>
    <source>
        <strain evidence="5">15_COKtk</strain>
    </source>
</reference>
<dbReference type="GO" id="GO:0003677">
    <property type="term" value="F:DNA binding"/>
    <property type="evidence" value="ECO:0007669"/>
    <property type="project" value="UniProtKB-KW"/>
</dbReference>
<dbReference type="Proteomes" id="UP001168505">
    <property type="component" value="Unassembled WGS sequence"/>
</dbReference>
<dbReference type="CDD" id="cd07377">
    <property type="entry name" value="WHTH_GntR"/>
    <property type="match status" value="1"/>
</dbReference>
<evidence type="ECO:0000259" key="4">
    <source>
        <dbReference type="PROSITE" id="PS50949"/>
    </source>
</evidence>
<evidence type="ECO:0000313" key="6">
    <source>
        <dbReference type="Proteomes" id="UP001168505"/>
    </source>
</evidence>
<dbReference type="InterPro" id="IPR036388">
    <property type="entry name" value="WH-like_DNA-bd_sf"/>
</dbReference>
<dbReference type="RefSeq" id="WP_289826960.1">
    <property type="nucleotide sequence ID" value="NZ_JAUEIR010000004.1"/>
</dbReference>
<gene>
    <name evidence="5" type="ORF">QVN40_05090</name>
</gene>
<keyword evidence="1" id="KW-0805">Transcription regulation</keyword>
<evidence type="ECO:0000256" key="1">
    <source>
        <dbReference type="ARBA" id="ARBA00023015"/>
    </source>
</evidence>
<evidence type="ECO:0000256" key="2">
    <source>
        <dbReference type="ARBA" id="ARBA00023125"/>
    </source>
</evidence>
<dbReference type="SUPFAM" id="SSF64288">
    <property type="entry name" value="Chorismate lyase-like"/>
    <property type="match status" value="1"/>
</dbReference>
<dbReference type="Pfam" id="PF00392">
    <property type="entry name" value="GntR"/>
    <property type="match status" value="1"/>
</dbReference>
<dbReference type="InterPro" id="IPR028978">
    <property type="entry name" value="Chorismate_lyase_/UTRA_dom_sf"/>
</dbReference>
<dbReference type="GO" id="GO:0003700">
    <property type="term" value="F:DNA-binding transcription factor activity"/>
    <property type="evidence" value="ECO:0007669"/>
    <property type="project" value="InterPro"/>
</dbReference>
<dbReference type="InterPro" id="IPR050679">
    <property type="entry name" value="Bact_HTH_transcr_reg"/>
</dbReference>
<dbReference type="PROSITE" id="PS50949">
    <property type="entry name" value="HTH_GNTR"/>
    <property type="match status" value="1"/>
</dbReference>
<feature type="domain" description="HTH gntR-type" evidence="4">
    <location>
        <begin position="1"/>
        <end position="69"/>
    </location>
</feature>
<dbReference type="InterPro" id="IPR036390">
    <property type="entry name" value="WH_DNA-bd_sf"/>
</dbReference>
<dbReference type="SUPFAM" id="SSF46785">
    <property type="entry name" value="Winged helix' DNA-binding domain"/>
    <property type="match status" value="1"/>
</dbReference>
<dbReference type="PANTHER" id="PTHR44846">
    <property type="entry name" value="MANNOSYL-D-GLYCERATE TRANSPORT/METABOLISM SYSTEM REPRESSOR MNGR-RELATED"/>
    <property type="match status" value="1"/>
</dbReference>
<dbReference type="SMART" id="SM00345">
    <property type="entry name" value="HTH_GNTR"/>
    <property type="match status" value="1"/>
</dbReference>
<keyword evidence="3" id="KW-0804">Transcription</keyword>
<proteinExistence type="predicted"/>
<evidence type="ECO:0000256" key="3">
    <source>
        <dbReference type="ARBA" id="ARBA00023163"/>
    </source>
</evidence>
<dbReference type="Gene3D" id="3.40.1410.10">
    <property type="entry name" value="Chorismate lyase-like"/>
    <property type="match status" value="1"/>
</dbReference>
<dbReference type="InterPro" id="IPR000524">
    <property type="entry name" value="Tscrpt_reg_HTH_GntR"/>
</dbReference>
<dbReference type="PRINTS" id="PR00035">
    <property type="entry name" value="HTHGNTR"/>
</dbReference>
<dbReference type="Pfam" id="PF07702">
    <property type="entry name" value="UTRA"/>
    <property type="match status" value="1"/>
</dbReference>
<dbReference type="EMBL" id="JAUEIR010000004">
    <property type="protein sequence ID" value="MDN0069078.1"/>
    <property type="molecule type" value="Genomic_DNA"/>
</dbReference>
<protein>
    <submittedName>
        <fullName evidence="5">GntR family transcriptional regulator</fullName>
    </submittedName>
</protein>
<dbReference type="PANTHER" id="PTHR44846:SF4">
    <property type="entry name" value="HTH GNTR-TYPE DOMAIN-CONTAINING PROTEIN"/>
    <property type="match status" value="1"/>
</dbReference>
<sequence>MYKYEEIAEDIENAIREGALKAYDQLPTVKELCETYNVSKSTITQVINELSARGLIARRRGSGMFVKSFANEADDYWSKYNQIINYTEEIARSEADQPITIEVYDFTVVQPEAAVCQALDLDRKSFTYFVTRGRKTETGTFLIEYIYIPLELAAGFKYDHANGAIHTFIEDNLGLKIGSIHRAIRAVMPTTEERARLQIAYGTPLLEIEQIGFLADGRPFEYILSHYRGDRYEFRTVDNL</sequence>
<name>A0AAW7JW62_9ACTN</name>
<keyword evidence="2" id="KW-0238">DNA-binding</keyword>
<dbReference type="AlphaFoldDB" id="A0AAW7JW62"/>
<dbReference type="InterPro" id="IPR011663">
    <property type="entry name" value="UTRA"/>
</dbReference>
<comment type="caution">
    <text evidence="5">The sequence shown here is derived from an EMBL/GenBank/DDBJ whole genome shotgun (WGS) entry which is preliminary data.</text>
</comment>